<dbReference type="Gene3D" id="3.30.70.20">
    <property type="match status" value="1"/>
</dbReference>
<evidence type="ECO:0000313" key="2">
    <source>
        <dbReference type="Proteomes" id="UP000178435"/>
    </source>
</evidence>
<dbReference type="EMBL" id="MGDF01000041">
    <property type="protein sequence ID" value="OGL46623.1"/>
    <property type="molecule type" value="Genomic_DNA"/>
</dbReference>
<proteinExistence type="predicted"/>
<sequence>MEIYTKKHSSFSLTYYLFKDKKSIHFKRGENMALKVFPMKCVACCACEMACGYYHDQAFNTLSSSIIVHRSLEKKNYFGLMVKRPEDILIGRPEGVEAKRPGDFSGGGGGGSASAKPILIRPTCDLCGNAENYNCVMVCPTGALVKE</sequence>
<protein>
    <recommendedName>
        <fullName evidence="3">4Fe-4S ferredoxin-type domain-containing protein</fullName>
    </recommendedName>
</protein>
<accession>A0A1F7RYJ2</accession>
<dbReference type="AlphaFoldDB" id="A0A1F7RYJ2"/>
<evidence type="ECO:0008006" key="3">
    <source>
        <dbReference type="Google" id="ProtNLM"/>
    </source>
</evidence>
<gene>
    <name evidence="1" type="ORF">A2149_02560</name>
</gene>
<dbReference type="SUPFAM" id="SSF54862">
    <property type="entry name" value="4Fe-4S ferredoxins"/>
    <property type="match status" value="1"/>
</dbReference>
<comment type="caution">
    <text evidence="1">The sequence shown here is derived from an EMBL/GenBank/DDBJ whole genome shotgun (WGS) entry which is preliminary data.</text>
</comment>
<dbReference type="Proteomes" id="UP000178435">
    <property type="component" value="Unassembled WGS sequence"/>
</dbReference>
<reference evidence="1 2" key="1">
    <citation type="journal article" date="2016" name="Nat. Commun.">
        <title>Thousands of microbial genomes shed light on interconnected biogeochemical processes in an aquifer system.</title>
        <authorList>
            <person name="Anantharaman K."/>
            <person name="Brown C.T."/>
            <person name="Hug L.A."/>
            <person name="Sharon I."/>
            <person name="Castelle C.J."/>
            <person name="Probst A.J."/>
            <person name="Thomas B.C."/>
            <person name="Singh A."/>
            <person name="Wilkins M.J."/>
            <person name="Karaoz U."/>
            <person name="Brodie E.L."/>
            <person name="Williams K.H."/>
            <person name="Hubbard S.S."/>
            <person name="Banfield J.F."/>
        </authorList>
    </citation>
    <scope>NUCLEOTIDE SEQUENCE [LARGE SCALE GENOMIC DNA]</scope>
</reference>
<evidence type="ECO:0000313" key="1">
    <source>
        <dbReference type="EMBL" id="OGL46623.1"/>
    </source>
</evidence>
<organism evidence="1 2">
    <name type="scientific">Candidatus Schekmanbacteria bacterium RBG_16_38_11</name>
    <dbReference type="NCBI Taxonomy" id="1817880"/>
    <lineage>
        <taxon>Bacteria</taxon>
        <taxon>Candidatus Schekmaniibacteriota</taxon>
    </lineage>
</organism>
<name>A0A1F7RYJ2_9BACT</name>